<dbReference type="AlphaFoldDB" id="A0AAE1JMN8"/>
<keyword evidence="3" id="KW-1185">Reference proteome</keyword>
<dbReference type="SUPFAM" id="SSF52047">
    <property type="entry name" value="RNI-like"/>
    <property type="match status" value="1"/>
</dbReference>
<reference evidence="2" key="1">
    <citation type="submission" date="2023-10" db="EMBL/GenBank/DDBJ databases">
        <title>Chromosome-level genome of the transformable northern wattle, Acacia crassicarpa.</title>
        <authorList>
            <person name="Massaro I."/>
            <person name="Sinha N.R."/>
            <person name="Poethig S."/>
            <person name="Leichty A.R."/>
        </authorList>
    </citation>
    <scope>NUCLEOTIDE SEQUENCE</scope>
    <source>
        <strain evidence="2">Acra3RX</strain>
        <tissue evidence="2">Leaf</tissue>
    </source>
</reference>
<dbReference type="Proteomes" id="UP001293593">
    <property type="component" value="Unassembled WGS sequence"/>
</dbReference>
<dbReference type="InterPro" id="IPR036047">
    <property type="entry name" value="F-box-like_dom_sf"/>
</dbReference>
<dbReference type="InterPro" id="IPR032675">
    <property type="entry name" value="LRR_dom_sf"/>
</dbReference>
<dbReference type="PANTHER" id="PTHR34223:SF51">
    <property type="entry name" value="OS06G0556300 PROTEIN"/>
    <property type="match status" value="1"/>
</dbReference>
<evidence type="ECO:0000313" key="3">
    <source>
        <dbReference type="Proteomes" id="UP001293593"/>
    </source>
</evidence>
<dbReference type="SMART" id="SM00256">
    <property type="entry name" value="FBOX"/>
    <property type="match status" value="1"/>
</dbReference>
<dbReference type="PANTHER" id="PTHR34223">
    <property type="entry name" value="OS11G0201299 PROTEIN"/>
    <property type="match status" value="1"/>
</dbReference>
<dbReference type="EMBL" id="JAWXYG010000005">
    <property type="protein sequence ID" value="KAK4271063.1"/>
    <property type="molecule type" value="Genomic_DNA"/>
</dbReference>
<organism evidence="2 3">
    <name type="scientific">Acacia crassicarpa</name>
    <name type="common">northern wattle</name>
    <dbReference type="NCBI Taxonomy" id="499986"/>
    <lineage>
        <taxon>Eukaryota</taxon>
        <taxon>Viridiplantae</taxon>
        <taxon>Streptophyta</taxon>
        <taxon>Embryophyta</taxon>
        <taxon>Tracheophyta</taxon>
        <taxon>Spermatophyta</taxon>
        <taxon>Magnoliopsida</taxon>
        <taxon>eudicotyledons</taxon>
        <taxon>Gunneridae</taxon>
        <taxon>Pentapetalae</taxon>
        <taxon>rosids</taxon>
        <taxon>fabids</taxon>
        <taxon>Fabales</taxon>
        <taxon>Fabaceae</taxon>
        <taxon>Caesalpinioideae</taxon>
        <taxon>mimosoid clade</taxon>
        <taxon>Acacieae</taxon>
        <taxon>Acacia</taxon>
    </lineage>
</organism>
<feature type="domain" description="F-box" evidence="1">
    <location>
        <begin position="10"/>
        <end position="46"/>
    </location>
</feature>
<comment type="caution">
    <text evidence="2">The sequence shown here is derived from an EMBL/GenBank/DDBJ whole genome shotgun (WGS) entry which is preliminary data.</text>
</comment>
<name>A0AAE1JMN8_9FABA</name>
<proteinExistence type="predicted"/>
<dbReference type="InterPro" id="IPR053197">
    <property type="entry name" value="F-box_SCFL_complex_component"/>
</dbReference>
<dbReference type="Pfam" id="PF00646">
    <property type="entry name" value="F-box"/>
    <property type="match status" value="1"/>
</dbReference>
<dbReference type="PROSITE" id="PS50181">
    <property type="entry name" value="FBOX"/>
    <property type="match status" value="1"/>
</dbReference>
<evidence type="ECO:0000313" key="2">
    <source>
        <dbReference type="EMBL" id="KAK4271063.1"/>
    </source>
</evidence>
<evidence type="ECO:0000259" key="1">
    <source>
        <dbReference type="PROSITE" id="PS50181"/>
    </source>
</evidence>
<accession>A0AAE1JMN8</accession>
<sequence>MGKAEMTMIEDKLTSLPDDMLQYIFSFLDTKFAVQTSLVCKRLRYLWIYLPVLTIDSDSFRYYSSFSNFVVSLLSRKDGPTRICKFWFDISNPIYSSIQMCIDSHDLFEPLVKRVIDHVVDHRVQHLSFHFPRIVDDLPQLFHCQSLRTLELFEIIILPNTNLDFLTLTSLHLVKCSFILDGEGTLDPFQCCLNLKNLVISDCRIPSRVKIFEISAPQLVNLTISRMEHVRNLNTNCKIVITSTKITSFKFVESHILEFSIPALPLIESVDVNAVLADYLFGTVHLAKRKFISYLIEMLRAIGGAEIVALSIETLTMLSKFPDVLQGPSPFSRVKVLKVKAPCEPSPFSIPNDVMNLFFSGSTIKDFEVEYVKKQQGKYQRG</sequence>
<gene>
    <name evidence="2" type="ORF">QN277_019811</name>
</gene>
<dbReference type="Gene3D" id="1.20.1280.50">
    <property type="match status" value="1"/>
</dbReference>
<protein>
    <recommendedName>
        <fullName evidence="1">F-box domain-containing protein</fullName>
    </recommendedName>
</protein>
<dbReference type="SUPFAM" id="SSF81383">
    <property type="entry name" value="F-box domain"/>
    <property type="match status" value="1"/>
</dbReference>
<dbReference type="InterPro" id="IPR001810">
    <property type="entry name" value="F-box_dom"/>
</dbReference>
<dbReference type="Gene3D" id="3.80.10.10">
    <property type="entry name" value="Ribonuclease Inhibitor"/>
    <property type="match status" value="1"/>
</dbReference>